<accession>A0A7S7NYZ4</accession>
<dbReference type="EMBL" id="CP063850">
    <property type="protein sequence ID" value="QOY92327.1"/>
    <property type="molecule type" value="Genomic_DNA"/>
</dbReference>
<dbReference type="Proteomes" id="UP000593892">
    <property type="component" value="Plasmid pPfer1"/>
</dbReference>
<organism evidence="2 3">
    <name type="scientific">Paludibaculum fermentans</name>
    <dbReference type="NCBI Taxonomy" id="1473598"/>
    <lineage>
        <taxon>Bacteria</taxon>
        <taxon>Pseudomonadati</taxon>
        <taxon>Acidobacteriota</taxon>
        <taxon>Terriglobia</taxon>
        <taxon>Bryobacterales</taxon>
        <taxon>Bryobacteraceae</taxon>
        <taxon>Paludibaculum</taxon>
    </lineage>
</organism>
<dbReference type="NCBIfam" id="TIGR02914">
    <property type="entry name" value="EpsI_fam"/>
    <property type="match status" value="1"/>
</dbReference>
<dbReference type="Pfam" id="PF11984">
    <property type="entry name" value="DUF3485"/>
    <property type="match status" value="1"/>
</dbReference>
<geneLocation type="plasmid" evidence="2 3">
    <name>pPfer1</name>
</geneLocation>
<evidence type="ECO:0000313" key="3">
    <source>
        <dbReference type="Proteomes" id="UP000593892"/>
    </source>
</evidence>
<proteinExistence type="predicted"/>
<evidence type="ECO:0000259" key="1">
    <source>
        <dbReference type="Pfam" id="PF11984"/>
    </source>
</evidence>
<sequence>MITALLVVQAAALYGLSRKEITPPKPPLREVADKFPGGWVKVQEGVVEQEVRDVLQADDLLNRTYAAPGKGAVNFFIAAFETQRDGKAPHSPKNCLPGAGWMPLIFDRPEVTIPGEAAPISINRYVIQKGSSQSIVLYWYQAHNRVVASEYAAKIYLVLDAIRYNRSDTALVRVVADASDGNTEEATRRALDFVRASYPQLKPFMP</sequence>
<dbReference type="InterPro" id="IPR014263">
    <property type="entry name" value="Methanolan_biosynth_EpsI"/>
</dbReference>
<name>A0A7S7NYZ4_PALFE</name>
<dbReference type="AlphaFoldDB" id="A0A7S7NYZ4"/>
<keyword evidence="2" id="KW-0614">Plasmid</keyword>
<gene>
    <name evidence="2" type="primary">epsI</name>
    <name evidence="2" type="ORF">IRI77_37685</name>
</gene>
<protein>
    <submittedName>
        <fullName evidence="2">EpsI family protein</fullName>
    </submittedName>
</protein>
<dbReference type="KEGG" id="pfer:IRI77_37685"/>
<feature type="domain" description="Methanolan biosynthesis EpsI" evidence="1">
    <location>
        <begin position="2"/>
        <end position="204"/>
    </location>
</feature>
<keyword evidence="3" id="KW-1185">Reference proteome</keyword>
<evidence type="ECO:0000313" key="2">
    <source>
        <dbReference type="EMBL" id="QOY92327.1"/>
    </source>
</evidence>
<reference evidence="2 3" key="1">
    <citation type="submission" date="2020-10" db="EMBL/GenBank/DDBJ databases">
        <title>Complete genome sequence of Paludibaculum fermentans P105T, a facultatively anaerobic acidobacterium capable of dissimilatory Fe(III) reduction.</title>
        <authorList>
            <person name="Dedysh S.N."/>
            <person name="Beletsky A.V."/>
            <person name="Kulichevskaya I.S."/>
            <person name="Mardanov A.V."/>
            <person name="Ravin N.V."/>
        </authorList>
    </citation>
    <scope>NUCLEOTIDE SEQUENCE [LARGE SCALE GENOMIC DNA]</scope>
    <source>
        <strain evidence="2 3">P105</strain>
        <plasmid evidence="2 3">pPfer1</plasmid>
    </source>
</reference>
<dbReference type="RefSeq" id="WP_194453981.1">
    <property type="nucleotide sequence ID" value="NZ_CP063850.1"/>
</dbReference>